<evidence type="ECO:0000256" key="1">
    <source>
        <dbReference type="SAM" id="MobiDB-lite"/>
    </source>
</evidence>
<evidence type="ECO:0000313" key="2">
    <source>
        <dbReference type="EMBL" id="TCT07854.1"/>
    </source>
</evidence>
<name>A0A4R3M3M1_9HYPH</name>
<comment type="caution">
    <text evidence="2">The sequence shown here is derived from an EMBL/GenBank/DDBJ whole genome shotgun (WGS) entry which is preliminary data.</text>
</comment>
<protein>
    <submittedName>
        <fullName evidence="2">Uncharacterized protein</fullName>
    </submittedName>
</protein>
<accession>A0A4R3M3M1</accession>
<sequence length="102" mass="11020">MSAETSGPAGDESRQDPNLALSGQDYALTTCAAGAVLELRFKPERRVARLAGEDAARFRADFAVIVAQHPGWPADRSLAQLWDQGGYGWLSTEDEGAAEDRR</sequence>
<reference evidence="2 3" key="1">
    <citation type="submission" date="2019-03" db="EMBL/GenBank/DDBJ databases">
        <title>Genomic Encyclopedia of Type Strains, Phase IV (KMG-IV): sequencing the most valuable type-strain genomes for metagenomic binning, comparative biology and taxonomic classification.</title>
        <authorList>
            <person name="Goeker M."/>
        </authorList>
    </citation>
    <scope>NUCLEOTIDE SEQUENCE [LARGE SCALE GENOMIC DNA]</scope>
    <source>
        <strain evidence="2 3">DSM 9035</strain>
    </source>
</reference>
<dbReference type="Proteomes" id="UP000294664">
    <property type="component" value="Unassembled WGS sequence"/>
</dbReference>
<gene>
    <name evidence="2" type="ORF">EDC64_101373</name>
</gene>
<feature type="region of interest" description="Disordered" evidence="1">
    <location>
        <begin position="1"/>
        <end position="21"/>
    </location>
</feature>
<dbReference type="EMBL" id="SMAI01000001">
    <property type="protein sequence ID" value="TCT07854.1"/>
    <property type="molecule type" value="Genomic_DNA"/>
</dbReference>
<dbReference type="AlphaFoldDB" id="A0A4R3M3M1"/>
<organism evidence="2 3">
    <name type="scientific">Aquabacter spiritensis</name>
    <dbReference type="NCBI Taxonomy" id="933073"/>
    <lineage>
        <taxon>Bacteria</taxon>
        <taxon>Pseudomonadati</taxon>
        <taxon>Pseudomonadota</taxon>
        <taxon>Alphaproteobacteria</taxon>
        <taxon>Hyphomicrobiales</taxon>
        <taxon>Xanthobacteraceae</taxon>
        <taxon>Aquabacter</taxon>
    </lineage>
</organism>
<keyword evidence="3" id="KW-1185">Reference proteome</keyword>
<evidence type="ECO:0000313" key="3">
    <source>
        <dbReference type="Proteomes" id="UP000294664"/>
    </source>
</evidence>
<dbReference type="OrthoDB" id="5570336at2"/>
<dbReference type="RefSeq" id="WP_132029212.1">
    <property type="nucleotide sequence ID" value="NZ_SMAI01000001.1"/>
</dbReference>
<proteinExistence type="predicted"/>